<keyword evidence="3" id="KW-1185">Reference proteome</keyword>
<reference evidence="2 3" key="1">
    <citation type="submission" date="2014-07" db="EMBL/GenBank/DDBJ databases">
        <title>Complete Genome Sequence of Dyella japonica Strain A8 Isolated from Malaysian Tropical Soil.</title>
        <authorList>
            <person name="Hui R.K.H."/>
            <person name="Chen J.-W."/>
            <person name="Chan K.-G."/>
            <person name="Leung F.C.C."/>
        </authorList>
    </citation>
    <scope>NUCLEOTIDE SEQUENCE [LARGE SCALE GENOMIC DNA]</scope>
    <source>
        <strain evidence="2 3">A8</strain>
    </source>
</reference>
<evidence type="ECO:0000313" key="3">
    <source>
        <dbReference type="Proteomes" id="UP000027987"/>
    </source>
</evidence>
<gene>
    <name evidence="2" type="ORF">HY57_05320</name>
</gene>
<feature type="signal peptide" evidence="1">
    <location>
        <begin position="1"/>
        <end position="22"/>
    </location>
</feature>
<proteinExistence type="predicted"/>
<dbReference type="PATRIC" id="fig|1217721.7.peg.1115"/>
<dbReference type="EMBL" id="CP008884">
    <property type="protein sequence ID" value="AIF46719.1"/>
    <property type="molecule type" value="Genomic_DNA"/>
</dbReference>
<dbReference type="Proteomes" id="UP000027987">
    <property type="component" value="Chromosome"/>
</dbReference>
<sequence>MSRLSWIVLLVIALLCSPLANAAPASTCAPLPGFAATDSAQVVVFGDLHGTVQSPALFEQAACLFGTSQGPHRGIVGLELPESFNAYFDGLDQKSLDTAWAHVRAHPFWSEFRDGRHSAAMLDLVHHLMAQSAQSKGSLRLLALARQPIDVEGARLLTDTMRSMGASRALVLIGNAHARMVRMQGQNSEPFAHNVAAAGFSVISLNAQAAGGEGWICSPECAPKPVLTQPEKGGVKIVVLPDGHSLPWHGYYYVPEMTLSRPVDGRALPQHSRLDTPSPASG</sequence>
<name>A0A075JXW6_9GAMM</name>
<organism evidence="2 3">
    <name type="scientific">Dyella japonica A8</name>
    <dbReference type="NCBI Taxonomy" id="1217721"/>
    <lineage>
        <taxon>Bacteria</taxon>
        <taxon>Pseudomonadati</taxon>
        <taxon>Pseudomonadota</taxon>
        <taxon>Gammaproteobacteria</taxon>
        <taxon>Lysobacterales</taxon>
        <taxon>Rhodanobacteraceae</taxon>
        <taxon>Dyella</taxon>
    </lineage>
</organism>
<dbReference type="AlphaFoldDB" id="A0A075JXW6"/>
<evidence type="ECO:0000313" key="2">
    <source>
        <dbReference type="EMBL" id="AIF46719.1"/>
    </source>
</evidence>
<keyword evidence="1" id="KW-0732">Signal</keyword>
<evidence type="ECO:0000256" key="1">
    <source>
        <dbReference type="SAM" id="SignalP"/>
    </source>
</evidence>
<dbReference type="HOGENOM" id="CLU_090661_0_0_6"/>
<dbReference type="KEGG" id="dja:HY57_05320"/>
<accession>A0A075JXW6</accession>
<protein>
    <recommendedName>
        <fullName evidence="4">Haem-binding uptake Tiki superfamily ChaN domain-containing protein</fullName>
    </recommendedName>
</protein>
<dbReference type="STRING" id="1217721.HY57_05320"/>
<feature type="chain" id="PRO_5001706551" description="Haem-binding uptake Tiki superfamily ChaN domain-containing protein" evidence="1">
    <location>
        <begin position="23"/>
        <end position="282"/>
    </location>
</feature>
<evidence type="ECO:0008006" key="4">
    <source>
        <dbReference type="Google" id="ProtNLM"/>
    </source>
</evidence>